<comment type="caution">
    <text evidence="1">The sequence shown here is derived from an EMBL/GenBank/DDBJ whole genome shotgun (WGS) entry which is preliminary data.</text>
</comment>
<dbReference type="EMBL" id="BMAW01078275">
    <property type="protein sequence ID" value="GFU10320.1"/>
    <property type="molecule type" value="Genomic_DNA"/>
</dbReference>
<dbReference type="Proteomes" id="UP000887013">
    <property type="component" value="Unassembled WGS sequence"/>
</dbReference>
<protein>
    <submittedName>
        <fullName evidence="1">Uncharacterized protein</fullName>
    </submittedName>
</protein>
<proteinExistence type="predicted"/>
<dbReference type="GO" id="GO:0001682">
    <property type="term" value="P:tRNA 5'-leader removal"/>
    <property type="evidence" value="ECO:0007669"/>
    <property type="project" value="InterPro"/>
</dbReference>
<reference evidence="1" key="1">
    <citation type="submission" date="2020-08" db="EMBL/GenBank/DDBJ databases">
        <title>Multicomponent nature underlies the extraordinary mechanical properties of spider dragline silk.</title>
        <authorList>
            <person name="Kono N."/>
            <person name="Nakamura H."/>
            <person name="Mori M."/>
            <person name="Yoshida Y."/>
            <person name="Ohtoshi R."/>
            <person name="Malay A.D."/>
            <person name="Moran D.A.P."/>
            <person name="Tomita M."/>
            <person name="Numata K."/>
            <person name="Arakawa K."/>
        </authorList>
    </citation>
    <scope>NUCLEOTIDE SEQUENCE</scope>
</reference>
<dbReference type="GO" id="GO:0030677">
    <property type="term" value="C:ribonuclease P complex"/>
    <property type="evidence" value="ECO:0007669"/>
    <property type="project" value="InterPro"/>
</dbReference>
<dbReference type="AlphaFoldDB" id="A0A8X6QC00"/>
<evidence type="ECO:0000313" key="1">
    <source>
        <dbReference type="EMBL" id="GFU10320.1"/>
    </source>
</evidence>
<organism evidence="1 2">
    <name type="scientific">Nephila pilipes</name>
    <name type="common">Giant wood spider</name>
    <name type="synonym">Nephila maculata</name>
    <dbReference type="NCBI Taxonomy" id="299642"/>
    <lineage>
        <taxon>Eukaryota</taxon>
        <taxon>Metazoa</taxon>
        <taxon>Ecdysozoa</taxon>
        <taxon>Arthropoda</taxon>
        <taxon>Chelicerata</taxon>
        <taxon>Arachnida</taxon>
        <taxon>Araneae</taxon>
        <taxon>Araneomorphae</taxon>
        <taxon>Entelegynae</taxon>
        <taxon>Araneoidea</taxon>
        <taxon>Nephilidae</taxon>
        <taxon>Nephila</taxon>
    </lineage>
</organism>
<dbReference type="Pfam" id="PF08584">
    <property type="entry name" value="Ribonuc_P_40"/>
    <property type="match status" value="1"/>
</dbReference>
<dbReference type="OrthoDB" id="446759at2759"/>
<keyword evidence="2" id="KW-1185">Reference proteome</keyword>
<accession>A0A8X6QC00</accession>
<name>A0A8X6QC00_NEPPI</name>
<evidence type="ECO:0000313" key="2">
    <source>
        <dbReference type="Proteomes" id="UP000887013"/>
    </source>
</evidence>
<feature type="non-terminal residue" evidence="1">
    <location>
        <position position="1"/>
    </location>
</feature>
<sequence>CIIDTKLSNFHHGEKLYDLVKSELDKLKDIKFDVLLKWKPEGDICPQSIRDYFEREGYDCITCEPYCTNFRQFSTPFPNMNLKQLDSFQVEELMEWIGMLICNICDIPDSDASKLQQFENPKSPTITEEWKVDFCLGFHDGDEVCSLLKESKKLFEKEPDLPFLIVFLSGYLESYTAGERFERFSSEDKITALIISPDFQCLVITMGGS</sequence>
<dbReference type="InterPro" id="IPR013893">
    <property type="entry name" value="RNase_P_Rpp40"/>
</dbReference>
<gene>
    <name evidence="1" type="primary">AVEN_212546_1</name>
    <name evidence="1" type="ORF">NPIL_245091</name>
</gene>